<keyword evidence="4" id="KW-1185">Reference proteome</keyword>
<evidence type="ECO:0000256" key="1">
    <source>
        <dbReference type="SAM" id="MobiDB-lite"/>
    </source>
</evidence>
<proteinExistence type="predicted"/>
<gene>
    <name evidence="3" type="ORF">YP76_01655</name>
</gene>
<dbReference type="Pfam" id="PF04480">
    <property type="entry name" value="DUF559"/>
    <property type="match status" value="1"/>
</dbReference>
<dbReference type="InterPro" id="IPR011335">
    <property type="entry name" value="Restrct_endonuc-II-like"/>
</dbReference>
<accession>A0A0M3AU57</accession>
<dbReference type="PANTHER" id="PTHR38590">
    <property type="entry name" value="BLL0828 PROTEIN"/>
    <property type="match status" value="1"/>
</dbReference>
<dbReference type="STRING" id="56193.YP76_01655"/>
<dbReference type="CDD" id="cd01038">
    <property type="entry name" value="Endonuclease_DUF559"/>
    <property type="match status" value="1"/>
</dbReference>
<dbReference type="Gene3D" id="3.40.960.10">
    <property type="entry name" value="VSR Endonuclease"/>
    <property type="match status" value="1"/>
</dbReference>
<feature type="domain" description="DUF559" evidence="2">
    <location>
        <begin position="27"/>
        <end position="133"/>
    </location>
</feature>
<dbReference type="PATRIC" id="fig|56193.3.peg.339"/>
<evidence type="ECO:0000259" key="2">
    <source>
        <dbReference type="Pfam" id="PF04480"/>
    </source>
</evidence>
<dbReference type="InterPro" id="IPR007569">
    <property type="entry name" value="DUF559"/>
</dbReference>
<name>A0A0M3AU57_9SPHN</name>
<feature type="compositionally biased region" description="Basic residues" evidence="1">
    <location>
        <begin position="24"/>
        <end position="34"/>
    </location>
</feature>
<evidence type="ECO:0000313" key="4">
    <source>
        <dbReference type="Proteomes" id="UP000033874"/>
    </source>
</evidence>
<sequence>MREGDASPPPASGRGPGGGLARPFKSRNTARAKSLRNDSSPPERLLWQHLRNRQLDGRKFSRQIPVGPYFCDFLCREAKLIIELDGSTHDNGADYDARRDAYCRTQGYSILRFTNADVLTNLEGVLSHIQTTLAQAHPQPLPPAGGE</sequence>
<dbReference type="SUPFAM" id="SSF52980">
    <property type="entry name" value="Restriction endonuclease-like"/>
    <property type="match status" value="1"/>
</dbReference>
<dbReference type="RefSeq" id="WP_046761872.1">
    <property type="nucleotide sequence ID" value="NZ_LBIC01000001.1"/>
</dbReference>
<reference evidence="3 4" key="1">
    <citation type="submission" date="2015-04" db="EMBL/GenBank/DDBJ databases">
        <title>Genome sequence of aromatic hydrocarbons-degrading Sphingobium chungbukense DJ77.</title>
        <authorList>
            <person name="Kim Y.-C."/>
            <person name="Chae J.-C."/>
        </authorList>
    </citation>
    <scope>NUCLEOTIDE SEQUENCE [LARGE SCALE GENOMIC DNA]</scope>
    <source>
        <strain evidence="3 4">DJ77</strain>
    </source>
</reference>
<protein>
    <recommendedName>
        <fullName evidence="2">DUF559 domain-containing protein</fullName>
    </recommendedName>
</protein>
<dbReference type="Proteomes" id="UP000033874">
    <property type="component" value="Unassembled WGS sequence"/>
</dbReference>
<dbReference type="AlphaFoldDB" id="A0A0M3AU57"/>
<organism evidence="3 4">
    <name type="scientific">Sphingobium chungbukense</name>
    <dbReference type="NCBI Taxonomy" id="56193"/>
    <lineage>
        <taxon>Bacteria</taxon>
        <taxon>Pseudomonadati</taxon>
        <taxon>Pseudomonadota</taxon>
        <taxon>Alphaproteobacteria</taxon>
        <taxon>Sphingomonadales</taxon>
        <taxon>Sphingomonadaceae</taxon>
        <taxon>Sphingobium</taxon>
    </lineage>
</organism>
<comment type="caution">
    <text evidence="3">The sequence shown here is derived from an EMBL/GenBank/DDBJ whole genome shotgun (WGS) entry which is preliminary data.</text>
</comment>
<dbReference type="InterPro" id="IPR047216">
    <property type="entry name" value="Endonuclease_DUF559_bact"/>
</dbReference>
<feature type="region of interest" description="Disordered" evidence="1">
    <location>
        <begin position="1"/>
        <end position="44"/>
    </location>
</feature>
<dbReference type="PANTHER" id="PTHR38590:SF1">
    <property type="entry name" value="BLL0828 PROTEIN"/>
    <property type="match status" value="1"/>
</dbReference>
<evidence type="ECO:0000313" key="3">
    <source>
        <dbReference type="EMBL" id="KKW93428.1"/>
    </source>
</evidence>
<dbReference type="EMBL" id="LBIC01000001">
    <property type="protein sequence ID" value="KKW93428.1"/>
    <property type="molecule type" value="Genomic_DNA"/>
</dbReference>